<dbReference type="Pfam" id="PF11514">
    <property type="entry name" value="DUF3219"/>
    <property type="match status" value="1"/>
</dbReference>
<dbReference type="InterPro" id="IPR021596">
    <property type="entry name" value="DUF3219"/>
</dbReference>
<evidence type="ECO:0000313" key="2">
    <source>
        <dbReference type="Proteomes" id="UP000605427"/>
    </source>
</evidence>
<keyword evidence="2" id="KW-1185">Reference proteome</keyword>
<comment type="caution">
    <text evidence="1">The sequence shown here is derived from an EMBL/GenBank/DDBJ whole genome shotgun (WGS) entry which is preliminary data.</text>
</comment>
<dbReference type="SUPFAM" id="SSF159173">
    <property type="entry name" value="YkvR-like"/>
    <property type="match status" value="1"/>
</dbReference>
<reference evidence="2" key="1">
    <citation type="journal article" date="2019" name="Int. J. Syst. Evol. Microbiol.">
        <title>The Global Catalogue of Microorganisms (GCM) 10K type strain sequencing project: providing services to taxonomists for standard genome sequencing and annotation.</title>
        <authorList>
            <consortium name="The Broad Institute Genomics Platform"/>
            <consortium name="The Broad Institute Genome Sequencing Center for Infectious Disease"/>
            <person name="Wu L."/>
            <person name="Ma J."/>
        </authorList>
    </citation>
    <scope>NUCLEOTIDE SEQUENCE [LARGE SCALE GENOMIC DNA]</scope>
    <source>
        <strain evidence="2">CCM 8702</strain>
    </source>
</reference>
<dbReference type="Proteomes" id="UP000605427">
    <property type="component" value="Unassembled WGS sequence"/>
</dbReference>
<protein>
    <recommendedName>
        <fullName evidence="3">DUF3219 family protein</fullName>
    </recommendedName>
</protein>
<organism evidence="1 2">
    <name type="scientific">Saccharibacillus endophyticus</name>
    <dbReference type="NCBI Taxonomy" id="2060666"/>
    <lineage>
        <taxon>Bacteria</taxon>
        <taxon>Bacillati</taxon>
        <taxon>Bacillota</taxon>
        <taxon>Bacilli</taxon>
        <taxon>Bacillales</taxon>
        <taxon>Paenibacillaceae</taxon>
        <taxon>Saccharibacillus</taxon>
    </lineage>
</organism>
<gene>
    <name evidence="1" type="ORF">GCM10007362_03120</name>
</gene>
<dbReference type="Gene3D" id="2.40.30.80">
    <property type="entry name" value="YkvR-like"/>
    <property type="match status" value="1"/>
</dbReference>
<dbReference type="EMBL" id="BMDD01000001">
    <property type="protein sequence ID" value="GGH68762.1"/>
    <property type="molecule type" value="Genomic_DNA"/>
</dbReference>
<accession>A0ABQ1ZJX6</accession>
<name>A0ABQ1ZJX6_9BACL</name>
<evidence type="ECO:0000313" key="1">
    <source>
        <dbReference type="EMBL" id="GGH68762.1"/>
    </source>
</evidence>
<evidence type="ECO:0008006" key="3">
    <source>
        <dbReference type="Google" id="ProtNLM"/>
    </source>
</evidence>
<dbReference type="RefSeq" id="WP_172238087.1">
    <property type="nucleotide sequence ID" value="NZ_BMDD01000001.1"/>
</dbReference>
<dbReference type="InterPro" id="IPR023105">
    <property type="entry name" value="YkvR-like_sf"/>
</dbReference>
<sequence>MNTESTNIEIRIDERTFDVAGLREFAVEGPDGRKRRAFAFDFKVTHEEYHDVATLLYKGTFRLRIPQLAFDGETDMHNYSTSLDNLYEKDAVGDYHLELAERL</sequence>
<proteinExistence type="predicted"/>